<dbReference type="Gene3D" id="3.40.50.1110">
    <property type="entry name" value="SGNH hydrolase"/>
    <property type="match status" value="1"/>
</dbReference>
<feature type="domain" description="SsfX3-like N-terminal" evidence="2">
    <location>
        <begin position="12"/>
        <end position="144"/>
    </location>
</feature>
<dbReference type="EMBL" id="BAABKQ010000001">
    <property type="protein sequence ID" value="GAA4815174.1"/>
    <property type="molecule type" value="Genomic_DNA"/>
</dbReference>
<protein>
    <submittedName>
        <fullName evidence="3">SGNH/GDSL hydrolase family protein</fullName>
    </submittedName>
</protein>
<dbReference type="GO" id="GO:0016787">
    <property type="term" value="F:hydrolase activity"/>
    <property type="evidence" value="ECO:0007669"/>
    <property type="project" value="UniProtKB-KW"/>
</dbReference>
<dbReference type="InterPro" id="IPR013830">
    <property type="entry name" value="SGNH_hydro"/>
</dbReference>
<dbReference type="InterPro" id="IPR036514">
    <property type="entry name" value="SGNH_hydro_sf"/>
</dbReference>
<feature type="domain" description="SGNH hydrolase-type esterase" evidence="1">
    <location>
        <begin position="169"/>
        <end position="272"/>
    </location>
</feature>
<evidence type="ECO:0000313" key="4">
    <source>
        <dbReference type="Proteomes" id="UP001500839"/>
    </source>
</evidence>
<accession>A0ABP9CQK8</accession>
<organism evidence="3 4">
    <name type="scientific">Tomitella cavernea</name>
    <dbReference type="NCBI Taxonomy" id="1387982"/>
    <lineage>
        <taxon>Bacteria</taxon>
        <taxon>Bacillati</taxon>
        <taxon>Actinomycetota</taxon>
        <taxon>Actinomycetes</taxon>
        <taxon>Mycobacteriales</taxon>
        <taxon>Tomitella</taxon>
    </lineage>
</organism>
<sequence length="384" mass="41475">MHRTPVTADLLHGALDVERGERGVVACRLPAWARRRADPQLLSAQAQPAGVRLAFRTTATRIELTAHRTHMAFRGVAPRPPGRFDLLVGGELMAQVEAEGGTAVLIDAATGAVESEPGPTQTVRVDGLPAGEHDVEIWLPHYERVELGELRTDEPVAPLAGPRGRRWLHYGSSISQGSNAANPTGTWIARVALEAGLDVTNLGFSGSAMLDPFVARVMRDRPADLISLEVGINLVNADVMRMRAFTPLLHGFLDTIREGHPDTPLLLVSSPHCAMHEDTPGPAAMDFGDGGMRYRATGDPAEARAGKLTLRTIREETRWIVEQRAKTDPHLHYLDGLTLFGAADEARHPLADNLHPGPEAHALMAERFSAHVFGADGPFTAPSE</sequence>
<dbReference type="SUPFAM" id="SSF52266">
    <property type="entry name" value="SGNH hydrolase"/>
    <property type="match status" value="1"/>
</dbReference>
<dbReference type="Proteomes" id="UP001500839">
    <property type="component" value="Unassembled WGS sequence"/>
</dbReference>
<reference evidence="4" key="1">
    <citation type="journal article" date="2019" name="Int. J. Syst. Evol. Microbiol.">
        <title>The Global Catalogue of Microorganisms (GCM) 10K type strain sequencing project: providing services to taxonomists for standard genome sequencing and annotation.</title>
        <authorList>
            <consortium name="The Broad Institute Genomics Platform"/>
            <consortium name="The Broad Institute Genome Sequencing Center for Infectious Disease"/>
            <person name="Wu L."/>
            <person name="Ma J."/>
        </authorList>
    </citation>
    <scope>NUCLEOTIDE SEQUENCE [LARGE SCALE GENOMIC DNA]</scope>
    <source>
        <strain evidence="4">JCM 18542</strain>
    </source>
</reference>
<dbReference type="Gene3D" id="2.60.120.260">
    <property type="entry name" value="Galactose-binding domain-like"/>
    <property type="match status" value="1"/>
</dbReference>
<keyword evidence="4" id="KW-1185">Reference proteome</keyword>
<proteinExistence type="predicted"/>
<dbReference type="Pfam" id="PF21181">
    <property type="entry name" value="SsfX3_N"/>
    <property type="match status" value="1"/>
</dbReference>
<evidence type="ECO:0000313" key="3">
    <source>
        <dbReference type="EMBL" id="GAA4815174.1"/>
    </source>
</evidence>
<dbReference type="InterPro" id="IPR048977">
    <property type="entry name" value="SsfX3-like_N"/>
</dbReference>
<evidence type="ECO:0000259" key="2">
    <source>
        <dbReference type="Pfam" id="PF21181"/>
    </source>
</evidence>
<dbReference type="Pfam" id="PF14606">
    <property type="entry name" value="Lipase_GDSL_3"/>
    <property type="match status" value="1"/>
</dbReference>
<name>A0ABP9CQK8_9ACTN</name>
<evidence type="ECO:0000259" key="1">
    <source>
        <dbReference type="Pfam" id="PF14606"/>
    </source>
</evidence>
<gene>
    <name evidence="3" type="ORF">GCM10023353_20900</name>
</gene>
<keyword evidence="3" id="KW-0378">Hydrolase</keyword>
<comment type="caution">
    <text evidence="3">The sequence shown here is derived from an EMBL/GenBank/DDBJ whole genome shotgun (WGS) entry which is preliminary data.</text>
</comment>